<evidence type="ECO:0000313" key="3">
    <source>
        <dbReference type="EMBL" id="PXY94007.1"/>
    </source>
</evidence>
<accession>A0A318MTT5</accession>
<evidence type="ECO:0000259" key="2">
    <source>
        <dbReference type="Pfam" id="PF20148"/>
    </source>
</evidence>
<name>A0A318MTT5_FRIPE</name>
<feature type="non-terminal residue" evidence="3">
    <location>
        <position position="510"/>
    </location>
</feature>
<dbReference type="InterPro" id="IPR045351">
    <property type="entry name" value="DUF6531"/>
</dbReference>
<dbReference type="Proteomes" id="UP000247838">
    <property type="component" value="Unassembled WGS sequence"/>
</dbReference>
<dbReference type="EMBL" id="QGLM01000032">
    <property type="protein sequence ID" value="PXY94007.1"/>
    <property type="molecule type" value="Genomic_DNA"/>
</dbReference>
<feature type="domain" description="DUF6531" evidence="2">
    <location>
        <begin position="384"/>
        <end position="454"/>
    </location>
</feature>
<gene>
    <name evidence="3" type="ORF">DKK76_11490</name>
</gene>
<protein>
    <recommendedName>
        <fullName evidence="2">DUF6531 domain-containing protein</fullName>
    </recommendedName>
</protein>
<comment type="caution">
    <text evidence="3">The sequence shown here is derived from an EMBL/GenBank/DDBJ whole genome shotgun (WGS) entry which is preliminary data.</text>
</comment>
<feature type="region of interest" description="Disordered" evidence="1">
    <location>
        <begin position="357"/>
        <end position="382"/>
    </location>
</feature>
<proteinExistence type="predicted"/>
<reference evidence="3 4" key="1">
    <citation type="submission" date="2018-05" db="EMBL/GenBank/DDBJ databases">
        <title>Reference genomes for bee gut microbiota database.</title>
        <authorList>
            <person name="Ellegaard K.M."/>
        </authorList>
    </citation>
    <scope>NUCLEOTIDE SEQUENCE [LARGE SCALE GENOMIC DNA]</scope>
    <source>
        <strain evidence="3 4">ESL0167</strain>
    </source>
</reference>
<feature type="compositionally biased region" description="Low complexity" evidence="1">
    <location>
        <begin position="361"/>
        <end position="378"/>
    </location>
</feature>
<sequence>TSGFVGGPTFEMDRVLSINQQKKVSNYKDKCIETTTITCPQNREIEIVLKHQSTIDLPIPDVLIKLFEYHFWYPNKEFPPKKTDKDGRVVFTDLELGESYFAEAIDNNLVENNKALFRAYDDLMLEMYDSLSESWQKYKEEWQKEIDIVELIKKFLKGLYDGFFSLWDDIKLAYDVITDPVKYGKMIYDGAAKLYDIIGEIPNIDINQKLEQGKDFTLRLAAFFSDECAIYLLANSVLLNIKMYPWGEVLPLIAELGGNVLGDILRGILFGALISLIAPPLGVAYMAYRLSKVALKATKLIKILWDALQVILEKTMKLVSRFFDKIGELNHKNKNTARVKTDKTNYLGAEQHTHLNVEQNSSATSSATHTDTPSPATTQCTKTGCPVSMVTGEELLLLNDASLLGVYPFVFQRQYRTTAVEVSSVFGYGWSHSLQHQFVFNDNDHTITWSDHENLVTQLPMPNKKINISVNHMAEAAVWLSDKEQEYLFTSGSLNGWVMHVTRLDDNRGQ</sequence>
<dbReference type="Pfam" id="PF20148">
    <property type="entry name" value="DUF6531"/>
    <property type="match status" value="1"/>
</dbReference>
<evidence type="ECO:0000256" key="1">
    <source>
        <dbReference type="SAM" id="MobiDB-lite"/>
    </source>
</evidence>
<evidence type="ECO:0000313" key="4">
    <source>
        <dbReference type="Proteomes" id="UP000247838"/>
    </source>
</evidence>
<dbReference type="AlphaFoldDB" id="A0A318MTT5"/>
<feature type="non-terminal residue" evidence="3">
    <location>
        <position position="1"/>
    </location>
</feature>
<organism evidence="3 4">
    <name type="scientific">Frischella perrara</name>
    <dbReference type="NCBI Taxonomy" id="1267021"/>
    <lineage>
        <taxon>Bacteria</taxon>
        <taxon>Pseudomonadati</taxon>
        <taxon>Pseudomonadota</taxon>
        <taxon>Gammaproteobacteria</taxon>
        <taxon>Orbales</taxon>
        <taxon>Orbaceae</taxon>
        <taxon>Frischella</taxon>
    </lineage>
</organism>
<dbReference type="RefSeq" id="WP_181414292.1">
    <property type="nucleotide sequence ID" value="NZ_QGLM01000032.1"/>
</dbReference>